<reference evidence="7" key="1">
    <citation type="submission" date="2020-12" db="EMBL/GenBank/DDBJ databases">
        <title>Genomic characterization of non-nitrogen-fixing Frankia strains.</title>
        <authorList>
            <person name="Carlos-Shanley C."/>
            <person name="Guerra T."/>
            <person name="Hahn D."/>
        </authorList>
    </citation>
    <scope>NUCLEOTIDE SEQUENCE</scope>
    <source>
        <strain evidence="7">CN6</strain>
    </source>
</reference>
<dbReference type="PROSITE" id="PS00211">
    <property type="entry name" value="ABC_TRANSPORTER_1"/>
    <property type="match status" value="1"/>
</dbReference>
<dbReference type="InterPro" id="IPR027417">
    <property type="entry name" value="P-loop_NTPase"/>
</dbReference>
<evidence type="ECO:0000256" key="5">
    <source>
        <dbReference type="ARBA" id="ARBA00023251"/>
    </source>
</evidence>
<dbReference type="PANTHER" id="PTHR42711:SF16">
    <property type="entry name" value="ABC TRANSPORTER ATP-BINDING PROTEIN"/>
    <property type="match status" value="1"/>
</dbReference>
<dbReference type="SUPFAM" id="SSF52540">
    <property type="entry name" value="P-loop containing nucleoside triphosphate hydrolases"/>
    <property type="match status" value="1"/>
</dbReference>
<dbReference type="InterPro" id="IPR050763">
    <property type="entry name" value="ABC_transporter_ATP-binding"/>
</dbReference>
<keyword evidence="2" id="KW-0813">Transport</keyword>
<evidence type="ECO:0000259" key="6">
    <source>
        <dbReference type="PROSITE" id="PS50893"/>
    </source>
</evidence>
<name>A0A937UPX5_9ACTN</name>
<dbReference type="EMBL" id="JAEACQ010000163">
    <property type="protein sequence ID" value="MBL7627690.1"/>
    <property type="molecule type" value="Genomic_DNA"/>
</dbReference>
<dbReference type="InterPro" id="IPR003439">
    <property type="entry name" value="ABC_transporter-like_ATP-bd"/>
</dbReference>
<dbReference type="PROSITE" id="PS50893">
    <property type="entry name" value="ABC_TRANSPORTER_2"/>
    <property type="match status" value="1"/>
</dbReference>
<dbReference type="GO" id="GO:0046677">
    <property type="term" value="P:response to antibiotic"/>
    <property type="evidence" value="ECO:0007669"/>
    <property type="project" value="UniProtKB-KW"/>
</dbReference>
<dbReference type="GO" id="GO:0016887">
    <property type="term" value="F:ATP hydrolysis activity"/>
    <property type="evidence" value="ECO:0007669"/>
    <property type="project" value="InterPro"/>
</dbReference>
<dbReference type="InterPro" id="IPR017871">
    <property type="entry name" value="ABC_transporter-like_CS"/>
</dbReference>
<proteinExistence type="predicted"/>
<keyword evidence="8" id="KW-1185">Reference proteome</keyword>
<dbReference type="SMART" id="SM00382">
    <property type="entry name" value="AAA"/>
    <property type="match status" value="1"/>
</dbReference>
<dbReference type="GO" id="GO:0005524">
    <property type="term" value="F:ATP binding"/>
    <property type="evidence" value="ECO:0007669"/>
    <property type="project" value="UniProtKB-KW"/>
</dbReference>
<organism evidence="7 8">
    <name type="scientific">Frankia nepalensis</name>
    <dbReference type="NCBI Taxonomy" id="1836974"/>
    <lineage>
        <taxon>Bacteria</taxon>
        <taxon>Bacillati</taxon>
        <taxon>Actinomycetota</taxon>
        <taxon>Actinomycetes</taxon>
        <taxon>Frankiales</taxon>
        <taxon>Frankiaceae</taxon>
        <taxon>Frankia</taxon>
    </lineage>
</organism>
<dbReference type="PANTHER" id="PTHR42711">
    <property type="entry name" value="ABC TRANSPORTER ATP-BINDING PROTEIN"/>
    <property type="match status" value="1"/>
</dbReference>
<keyword evidence="4 7" id="KW-0067">ATP-binding</keyword>
<evidence type="ECO:0000256" key="4">
    <source>
        <dbReference type="ARBA" id="ARBA00022840"/>
    </source>
</evidence>
<sequence>MTAVLVVDDLRKSYPGRTVLDGVTLRVHEGETIGLVGPNGAGKTTLLECVEGIRRADSGSVTIAGVTASAASAVFHLTFGAQLQESSLPNRLRVGEAMRLFAAFYDEPWDIDDLLERIDLREQRRTMYGKLSGGQKRRLTLALALLGRPPMVLLDEPTTGLDPHARLELWGVLERLTSGRTAILLATHDMHEAQERCDRIYVLDQARMVADGPVSRLLDEAGLVTKIRLPHRPWMDEVLRAVPGWTASRVVAATHYAYGGAAFAGDAAAALRQHLTARSDEHGTPQLLAGITTGPADLEDLYLIRTGRQYA</sequence>
<keyword evidence="3" id="KW-0547">Nucleotide-binding</keyword>
<dbReference type="RefSeq" id="WP_202999000.1">
    <property type="nucleotide sequence ID" value="NZ_JADWYU010000195.1"/>
</dbReference>
<dbReference type="GO" id="GO:0005886">
    <property type="term" value="C:plasma membrane"/>
    <property type="evidence" value="ECO:0007669"/>
    <property type="project" value="UniProtKB-SubCell"/>
</dbReference>
<evidence type="ECO:0000256" key="2">
    <source>
        <dbReference type="ARBA" id="ARBA00022448"/>
    </source>
</evidence>
<evidence type="ECO:0000256" key="3">
    <source>
        <dbReference type="ARBA" id="ARBA00022741"/>
    </source>
</evidence>
<gene>
    <name evidence="7" type="ORF">I7412_11030</name>
</gene>
<accession>A0A937UPX5</accession>
<keyword evidence="5" id="KW-0046">Antibiotic resistance</keyword>
<evidence type="ECO:0000256" key="1">
    <source>
        <dbReference type="ARBA" id="ARBA00004202"/>
    </source>
</evidence>
<evidence type="ECO:0000313" key="8">
    <source>
        <dbReference type="Proteomes" id="UP000604475"/>
    </source>
</evidence>
<protein>
    <submittedName>
        <fullName evidence="7">ABC transporter ATP-binding protein</fullName>
    </submittedName>
</protein>
<dbReference type="Proteomes" id="UP000604475">
    <property type="component" value="Unassembled WGS sequence"/>
</dbReference>
<comment type="subcellular location">
    <subcellularLocation>
        <location evidence="1">Cell membrane</location>
        <topology evidence="1">Peripheral membrane protein</topology>
    </subcellularLocation>
</comment>
<dbReference type="InterPro" id="IPR003593">
    <property type="entry name" value="AAA+_ATPase"/>
</dbReference>
<evidence type="ECO:0000313" key="7">
    <source>
        <dbReference type="EMBL" id="MBL7627690.1"/>
    </source>
</evidence>
<dbReference type="CDD" id="cd03230">
    <property type="entry name" value="ABC_DR_subfamily_A"/>
    <property type="match status" value="1"/>
</dbReference>
<dbReference type="Gene3D" id="3.40.50.300">
    <property type="entry name" value="P-loop containing nucleotide triphosphate hydrolases"/>
    <property type="match status" value="1"/>
</dbReference>
<dbReference type="AlphaFoldDB" id="A0A937UPX5"/>
<dbReference type="Pfam" id="PF00005">
    <property type="entry name" value="ABC_tran"/>
    <property type="match status" value="1"/>
</dbReference>
<comment type="caution">
    <text evidence="7">The sequence shown here is derived from an EMBL/GenBank/DDBJ whole genome shotgun (WGS) entry which is preliminary data.</text>
</comment>
<feature type="domain" description="ABC transporter" evidence="6">
    <location>
        <begin position="5"/>
        <end position="230"/>
    </location>
</feature>